<evidence type="ECO:0000256" key="1">
    <source>
        <dbReference type="SAM" id="MobiDB-lite"/>
    </source>
</evidence>
<dbReference type="InterPro" id="IPR045155">
    <property type="entry name" value="Beta-lactam_cat"/>
</dbReference>
<evidence type="ECO:0000259" key="2">
    <source>
        <dbReference type="Pfam" id="PF13354"/>
    </source>
</evidence>
<dbReference type="InterPro" id="IPR000871">
    <property type="entry name" value="Beta-lactam_class-A"/>
</dbReference>
<dbReference type="PANTHER" id="PTHR35333">
    <property type="entry name" value="BETA-LACTAMASE"/>
    <property type="match status" value="1"/>
</dbReference>
<gene>
    <name evidence="3" type="ORF">AB5J55_40785</name>
</gene>
<accession>A0AB39NAN6</accession>
<dbReference type="GO" id="GO:0030655">
    <property type="term" value="P:beta-lactam antibiotic catabolic process"/>
    <property type="evidence" value="ECO:0007669"/>
    <property type="project" value="InterPro"/>
</dbReference>
<dbReference type="Gene3D" id="3.40.710.10">
    <property type="entry name" value="DD-peptidase/beta-lactamase superfamily"/>
    <property type="match status" value="1"/>
</dbReference>
<dbReference type="InterPro" id="IPR012338">
    <property type="entry name" value="Beta-lactam/transpept-like"/>
</dbReference>
<evidence type="ECO:0000313" key="3">
    <source>
        <dbReference type="EMBL" id="XDQ15538.1"/>
    </source>
</evidence>
<dbReference type="AlphaFoldDB" id="A0AB39NAN6"/>
<reference evidence="3" key="1">
    <citation type="submission" date="2024-07" db="EMBL/GenBank/DDBJ databases">
        <authorList>
            <person name="Yu S.T."/>
        </authorList>
    </citation>
    <scope>NUCLEOTIDE SEQUENCE</scope>
    <source>
        <strain evidence="3">R11</strain>
    </source>
</reference>
<feature type="compositionally biased region" description="Low complexity" evidence="1">
    <location>
        <begin position="56"/>
        <end position="67"/>
    </location>
</feature>
<protein>
    <submittedName>
        <fullName evidence="3">Serine hydrolase</fullName>
    </submittedName>
</protein>
<dbReference type="GO" id="GO:0008800">
    <property type="term" value="F:beta-lactamase activity"/>
    <property type="evidence" value="ECO:0007669"/>
    <property type="project" value="InterPro"/>
</dbReference>
<organism evidence="3">
    <name type="scientific">Streptomyces sp. R11</name>
    <dbReference type="NCBI Taxonomy" id="3238625"/>
    <lineage>
        <taxon>Bacteria</taxon>
        <taxon>Bacillati</taxon>
        <taxon>Actinomycetota</taxon>
        <taxon>Actinomycetes</taxon>
        <taxon>Kitasatosporales</taxon>
        <taxon>Streptomycetaceae</taxon>
        <taxon>Streptomyces</taxon>
    </lineage>
</organism>
<dbReference type="RefSeq" id="WP_369275470.1">
    <property type="nucleotide sequence ID" value="NZ_CP163432.1"/>
</dbReference>
<name>A0AB39NAN6_9ACTN</name>
<dbReference type="GO" id="GO:0046677">
    <property type="term" value="P:response to antibiotic"/>
    <property type="evidence" value="ECO:0007669"/>
    <property type="project" value="InterPro"/>
</dbReference>
<dbReference type="Pfam" id="PF13354">
    <property type="entry name" value="Beta-lactamase2"/>
    <property type="match status" value="1"/>
</dbReference>
<feature type="domain" description="Beta-lactamase class A catalytic" evidence="2">
    <location>
        <begin position="139"/>
        <end position="289"/>
    </location>
</feature>
<keyword evidence="3" id="KW-0378">Hydrolase</keyword>
<proteinExistence type="predicted"/>
<sequence length="323" mass="34231">MPDGQPNRMHPAHDFLTHTLRICAACAATAVVASLAACSTAGTPHAHEAQSPHTRAGAPAPGLAAPPRENLPATLARALRPVLPDGDARLAVAVLDLDSAYQRITSYGEDTTFVTASISKVNILATLLLQAQDEGRELTYSERMYAEEMIRTSDNAAADALWRVIGKAEGLDEANERLGLSSTQAGPGSWGLTRTTATDQVKLLRAVFAEGRSAPPAPRGLTQESRAAIGNLMGGVTDDQDWGVSAARSPGSRWALKNGWLQRNTTDLWVINSVGQVRVHGHRYLVSVLSDGNPTMESGISLVERAARAAIGAATSHARPWPE</sequence>
<feature type="region of interest" description="Disordered" evidence="1">
    <location>
        <begin position="43"/>
        <end position="68"/>
    </location>
</feature>
<dbReference type="PANTHER" id="PTHR35333:SF3">
    <property type="entry name" value="BETA-LACTAMASE-TYPE TRANSPEPTIDASE FOLD CONTAINING PROTEIN"/>
    <property type="match status" value="1"/>
</dbReference>
<dbReference type="EMBL" id="CP163432">
    <property type="protein sequence ID" value="XDQ15538.1"/>
    <property type="molecule type" value="Genomic_DNA"/>
</dbReference>
<dbReference type="SUPFAM" id="SSF56601">
    <property type="entry name" value="beta-lactamase/transpeptidase-like"/>
    <property type="match status" value="1"/>
</dbReference>